<dbReference type="SUPFAM" id="SSF53790">
    <property type="entry name" value="Tetrapyrrole methylase"/>
    <property type="match status" value="1"/>
</dbReference>
<keyword evidence="4 8" id="KW-0808">Transferase</keyword>
<evidence type="ECO:0000256" key="1">
    <source>
        <dbReference type="ARBA" id="ARBA00005879"/>
    </source>
</evidence>
<dbReference type="GO" id="GO:0019354">
    <property type="term" value="P:siroheme biosynthetic process"/>
    <property type="evidence" value="ECO:0007669"/>
    <property type="project" value="UniProtKB-UniPathway"/>
</dbReference>
<dbReference type="InterPro" id="IPR014776">
    <property type="entry name" value="4pyrrole_Mease_sub2"/>
</dbReference>
<evidence type="ECO:0000256" key="8">
    <source>
        <dbReference type="RuleBase" id="RU003960"/>
    </source>
</evidence>
<name>A0A1V2GW49_9PROT</name>
<dbReference type="CDD" id="cd11642">
    <property type="entry name" value="SUMT"/>
    <property type="match status" value="1"/>
</dbReference>
<comment type="similarity">
    <text evidence="1 8">Belongs to the precorrin methyltransferase family.</text>
</comment>
<evidence type="ECO:0000256" key="2">
    <source>
        <dbReference type="ARBA" id="ARBA00012162"/>
    </source>
</evidence>
<dbReference type="Gene3D" id="3.40.1010.10">
    <property type="entry name" value="Cobalt-precorrin-4 Transmethylase, Domain 1"/>
    <property type="match status" value="1"/>
</dbReference>
<gene>
    <name evidence="10" type="ORF">BKE38_24605</name>
</gene>
<dbReference type="GO" id="GO:0032259">
    <property type="term" value="P:methylation"/>
    <property type="evidence" value="ECO:0007669"/>
    <property type="project" value="UniProtKB-KW"/>
</dbReference>
<dbReference type="InterPro" id="IPR000878">
    <property type="entry name" value="4pyrrol_Mease"/>
</dbReference>
<dbReference type="UniPathway" id="UPA00262">
    <property type="reaction ID" value="UER00211"/>
</dbReference>
<accession>A0A1V2GW49</accession>
<dbReference type="PANTHER" id="PTHR45790">
    <property type="entry name" value="SIROHEME SYNTHASE-RELATED"/>
    <property type="match status" value="1"/>
</dbReference>
<dbReference type="NCBIfam" id="NF004790">
    <property type="entry name" value="PRK06136.1"/>
    <property type="match status" value="1"/>
</dbReference>
<dbReference type="Gene3D" id="3.30.950.10">
    <property type="entry name" value="Methyltransferase, Cobalt-precorrin-4 Transmethylase, Domain 2"/>
    <property type="match status" value="1"/>
</dbReference>
<reference evidence="10 11" key="1">
    <citation type="submission" date="2016-10" db="EMBL/GenBank/DDBJ databases">
        <title>Draft Genome sequence of Roseomonas sp. strain M3.</title>
        <authorList>
            <person name="Subhash Y."/>
            <person name="Lee S."/>
        </authorList>
    </citation>
    <scope>NUCLEOTIDE SEQUENCE [LARGE SCALE GENOMIC DNA]</scope>
    <source>
        <strain evidence="10 11">M3</strain>
    </source>
</reference>
<evidence type="ECO:0000313" key="11">
    <source>
        <dbReference type="Proteomes" id="UP000188879"/>
    </source>
</evidence>
<evidence type="ECO:0000259" key="9">
    <source>
        <dbReference type="Pfam" id="PF00590"/>
    </source>
</evidence>
<feature type="domain" description="Tetrapyrrole methylase" evidence="9">
    <location>
        <begin position="23"/>
        <end position="233"/>
    </location>
</feature>
<keyword evidence="6" id="KW-0627">Porphyrin biosynthesis</keyword>
<dbReference type="InterPro" id="IPR014777">
    <property type="entry name" value="4pyrrole_Mease_sub1"/>
</dbReference>
<evidence type="ECO:0000256" key="4">
    <source>
        <dbReference type="ARBA" id="ARBA00022679"/>
    </source>
</evidence>
<dbReference type="RefSeq" id="WP_076959924.1">
    <property type="nucleotide sequence ID" value="NZ_MLCO01000305.1"/>
</dbReference>
<dbReference type="EC" id="2.1.1.107" evidence="2"/>
<evidence type="ECO:0000256" key="6">
    <source>
        <dbReference type="ARBA" id="ARBA00023244"/>
    </source>
</evidence>
<comment type="caution">
    <text evidence="10">The sequence shown here is derived from an EMBL/GenBank/DDBJ whole genome shotgun (WGS) entry which is preliminary data.</text>
</comment>
<sequence length="261" mass="26758">MTRLEALALLTGRAPPVLEPGHVWLVGAGPGDPGMLTLDALAALSQAELLLHDALIDPRILALVPDGAERLVMGKRGGRPSARQDDITQRLIDEARAGRRVVRLKGGDPYVFGRGAEEVFALAEAGIPWRVIPGLTAGLAGLAAAGIPATLRGVNQAVTLATAHAAEGAEDALDWAALAQAGQPIVLYMATRRLPAVTGALLRAGLPGDTPAAAVAEATTPRQQVLEATLATIAARVEAAGWTVPAVIAIGGIVAARRRLG</sequence>
<dbReference type="Proteomes" id="UP000188879">
    <property type="component" value="Unassembled WGS sequence"/>
</dbReference>
<evidence type="ECO:0000256" key="5">
    <source>
        <dbReference type="ARBA" id="ARBA00022691"/>
    </source>
</evidence>
<dbReference type="NCBIfam" id="TIGR01469">
    <property type="entry name" value="cobA_cysG_Cterm"/>
    <property type="match status" value="1"/>
</dbReference>
<evidence type="ECO:0000256" key="3">
    <source>
        <dbReference type="ARBA" id="ARBA00022603"/>
    </source>
</evidence>
<keyword evidence="3 8" id="KW-0489">Methyltransferase</keyword>
<protein>
    <recommendedName>
        <fullName evidence="2">uroporphyrinogen-III C-methyltransferase</fullName>
        <ecNumber evidence="2">2.1.1.107</ecNumber>
    </recommendedName>
</protein>
<evidence type="ECO:0000256" key="7">
    <source>
        <dbReference type="ARBA" id="ARBA00025705"/>
    </source>
</evidence>
<organism evidence="10 11">
    <name type="scientific">Teichococcus deserti</name>
    <dbReference type="NCBI Taxonomy" id="1817963"/>
    <lineage>
        <taxon>Bacteria</taxon>
        <taxon>Pseudomonadati</taxon>
        <taxon>Pseudomonadota</taxon>
        <taxon>Alphaproteobacteria</taxon>
        <taxon>Acetobacterales</taxon>
        <taxon>Roseomonadaceae</taxon>
        <taxon>Roseomonas</taxon>
    </lineage>
</organism>
<dbReference type="InterPro" id="IPR035996">
    <property type="entry name" value="4pyrrol_Methylase_sf"/>
</dbReference>
<proteinExistence type="inferred from homology"/>
<dbReference type="GO" id="GO:0004851">
    <property type="term" value="F:uroporphyrin-III C-methyltransferase activity"/>
    <property type="evidence" value="ECO:0007669"/>
    <property type="project" value="UniProtKB-EC"/>
</dbReference>
<dbReference type="InterPro" id="IPR050161">
    <property type="entry name" value="Siro_Cobalamin_biosynth"/>
</dbReference>
<evidence type="ECO:0000313" key="10">
    <source>
        <dbReference type="EMBL" id="ONG47014.1"/>
    </source>
</evidence>
<keyword evidence="11" id="KW-1185">Reference proteome</keyword>
<dbReference type="FunFam" id="3.40.1010.10:FF:000001">
    <property type="entry name" value="Siroheme synthase"/>
    <property type="match status" value="1"/>
</dbReference>
<dbReference type="InterPro" id="IPR003043">
    <property type="entry name" value="Uropor_MeTrfase_CS"/>
</dbReference>
<dbReference type="InterPro" id="IPR006366">
    <property type="entry name" value="CobA/CysG_C"/>
</dbReference>
<dbReference type="EMBL" id="MLCO01000305">
    <property type="protein sequence ID" value="ONG47014.1"/>
    <property type="molecule type" value="Genomic_DNA"/>
</dbReference>
<dbReference type="PANTHER" id="PTHR45790:SF3">
    <property type="entry name" value="S-ADENOSYL-L-METHIONINE-DEPENDENT UROPORPHYRINOGEN III METHYLTRANSFERASE, CHLOROPLASTIC"/>
    <property type="match status" value="1"/>
</dbReference>
<dbReference type="AlphaFoldDB" id="A0A1V2GW49"/>
<comment type="pathway">
    <text evidence="7">Porphyrin-containing compound metabolism; siroheme biosynthesis; precorrin-2 from uroporphyrinogen III: step 1/1.</text>
</comment>
<dbReference type="Pfam" id="PF00590">
    <property type="entry name" value="TP_methylase"/>
    <property type="match status" value="1"/>
</dbReference>
<keyword evidence="5" id="KW-0949">S-adenosyl-L-methionine</keyword>
<dbReference type="PROSITE" id="PS00840">
    <property type="entry name" value="SUMT_2"/>
    <property type="match status" value="1"/>
</dbReference>